<evidence type="ECO:0000313" key="2">
    <source>
        <dbReference type="EMBL" id="ARC37100.1"/>
    </source>
</evidence>
<name>A0A1V0GTH5_9RHOB</name>
<proteinExistence type="predicted"/>
<dbReference type="STRING" id="147645.A6J80_12610"/>
<dbReference type="EMBL" id="CP020442">
    <property type="protein sequence ID" value="ARC37100.1"/>
    <property type="molecule type" value="Genomic_DNA"/>
</dbReference>
<accession>A0A1V0GTH5</accession>
<dbReference type="Pfam" id="PF05899">
    <property type="entry name" value="Cupin_3"/>
    <property type="match status" value="1"/>
</dbReference>
<dbReference type="eggNOG" id="COG3450">
    <property type="taxonomic scope" value="Bacteria"/>
</dbReference>
<organism evidence="2 3">
    <name type="scientific">Paracoccus yeei</name>
    <dbReference type="NCBI Taxonomy" id="147645"/>
    <lineage>
        <taxon>Bacteria</taxon>
        <taxon>Pseudomonadati</taxon>
        <taxon>Pseudomonadota</taxon>
        <taxon>Alphaproteobacteria</taxon>
        <taxon>Rhodobacterales</taxon>
        <taxon>Paracoccaceae</taxon>
        <taxon>Paracoccus</taxon>
    </lineage>
</organism>
<dbReference type="PANTHER" id="PTHR40943:SF2">
    <property type="entry name" value="(S)-UREIDOGLYCINE AMINOHYDROLASE CUPIN DOMAIN-CONTAINING PROTEIN"/>
    <property type="match status" value="1"/>
</dbReference>
<dbReference type="Proteomes" id="UP000191257">
    <property type="component" value="Chromosome"/>
</dbReference>
<dbReference type="SUPFAM" id="SSF51182">
    <property type="entry name" value="RmlC-like cupins"/>
    <property type="match status" value="1"/>
</dbReference>
<evidence type="ECO:0000313" key="3">
    <source>
        <dbReference type="Proteomes" id="UP000191257"/>
    </source>
</evidence>
<gene>
    <name evidence="2" type="ORF">A6J80_12610</name>
</gene>
<protein>
    <submittedName>
        <fullName evidence="2">Cupin domain-containing protein</fullName>
    </submittedName>
</protein>
<keyword evidence="3" id="KW-1185">Reference proteome</keyword>
<evidence type="ECO:0000259" key="1">
    <source>
        <dbReference type="Pfam" id="PF05899"/>
    </source>
</evidence>
<feature type="domain" description="(S)-ureidoglycine aminohydrolase cupin" evidence="1">
    <location>
        <begin position="42"/>
        <end position="111"/>
    </location>
</feature>
<dbReference type="AlphaFoldDB" id="A0A1V0GTH5"/>
<dbReference type="InterPro" id="IPR008579">
    <property type="entry name" value="UGlyAH_Cupin_dom"/>
</dbReference>
<dbReference type="KEGG" id="pye:A6J80_12610"/>
<dbReference type="PANTHER" id="PTHR40943">
    <property type="entry name" value="CYTOPLASMIC PROTEIN-RELATED"/>
    <property type="match status" value="1"/>
</dbReference>
<dbReference type="InterPro" id="IPR014710">
    <property type="entry name" value="RmlC-like_jellyroll"/>
</dbReference>
<reference evidence="2" key="1">
    <citation type="submission" date="2017-12" db="EMBL/GenBank/DDBJ databases">
        <title>FDA dAtabase for Regulatory Grade micrObial Sequences (FDA-ARGOS): Supporting development and validation of Infectious Disease Dx tests.</title>
        <authorList>
            <person name="Campos J."/>
            <person name="Goldberg B."/>
            <person name="Tallon L."/>
            <person name="Sadzewicz L."/>
            <person name="Sengamalay N."/>
            <person name="Ott S."/>
            <person name="Godinez A."/>
            <person name="Nagaraj S."/>
            <person name="Vyas G."/>
            <person name="Aluvathingal J."/>
            <person name="Nadendla S."/>
            <person name="Geyer C."/>
            <person name="Nandy P."/>
            <person name="Hobson J."/>
            <person name="Sichtig H."/>
        </authorList>
    </citation>
    <scope>NUCLEOTIDE SEQUENCE</scope>
    <source>
        <strain evidence="2">FDAARGOS_252</strain>
    </source>
</reference>
<sequence>MSQMIVFDLENLGTPELSQAAPDRLVEGDPRYKTWEQDVVDGGRIRSGVWEASPGATRSIKGETWEFCHVLSGVVELTEDGGETRRLTAGDTFIMRPGFVGTWRTVETVRKLWVIVS</sequence>
<dbReference type="RefSeq" id="WP_080621722.1">
    <property type="nucleotide sequence ID" value="NZ_CAWMZI010000001.1"/>
</dbReference>
<dbReference type="InterPro" id="IPR011051">
    <property type="entry name" value="RmlC_Cupin_sf"/>
</dbReference>
<dbReference type="CDD" id="cd02227">
    <property type="entry name" value="cupin_TM1112-like"/>
    <property type="match status" value="1"/>
</dbReference>
<dbReference type="Gene3D" id="2.60.120.10">
    <property type="entry name" value="Jelly Rolls"/>
    <property type="match status" value="1"/>
</dbReference>